<comment type="caution">
    <text evidence="2">The sequence shown here is derived from an EMBL/GenBank/DDBJ whole genome shotgun (WGS) entry which is preliminary data.</text>
</comment>
<dbReference type="RefSeq" id="WP_344614177.1">
    <property type="nucleotide sequence ID" value="NZ_BAAARV010000031.1"/>
</dbReference>
<dbReference type="EMBL" id="BAAARV010000031">
    <property type="protein sequence ID" value="GAA2352033.1"/>
    <property type="molecule type" value="Genomic_DNA"/>
</dbReference>
<evidence type="ECO:0000313" key="2">
    <source>
        <dbReference type="EMBL" id="GAA2352033.1"/>
    </source>
</evidence>
<proteinExistence type="predicted"/>
<evidence type="ECO:0000256" key="1">
    <source>
        <dbReference type="SAM" id="Phobius"/>
    </source>
</evidence>
<keyword evidence="1" id="KW-0472">Membrane</keyword>
<keyword evidence="3" id="KW-1185">Reference proteome</keyword>
<protein>
    <submittedName>
        <fullName evidence="2">Uncharacterized protein</fullName>
    </submittedName>
</protein>
<organism evidence="2 3">
    <name type="scientific">Dactylosporangium salmoneum</name>
    <dbReference type="NCBI Taxonomy" id="53361"/>
    <lineage>
        <taxon>Bacteria</taxon>
        <taxon>Bacillati</taxon>
        <taxon>Actinomycetota</taxon>
        <taxon>Actinomycetes</taxon>
        <taxon>Micromonosporales</taxon>
        <taxon>Micromonosporaceae</taxon>
        <taxon>Dactylosporangium</taxon>
    </lineage>
</organism>
<gene>
    <name evidence="2" type="ORF">GCM10010170_042450</name>
</gene>
<keyword evidence="1" id="KW-0812">Transmembrane</keyword>
<accession>A0ABP5TGF5</accession>
<name>A0ABP5TGF5_9ACTN</name>
<sequence length="142" mass="14950">MAPRNRITPSTTVAIAGSASAVTALGGVATQLPPHAAMWPTVVLLGISGVLALLAGMTKLYEVHVRRTPKYIAATTLAQIARRHPDPERSMRLALASSVLGEGHQLPEEQWTVLLGNGLACGVTVDASTGRSARRKHRKSGK</sequence>
<reference evidence="3" key="1">
    <citation type="journal article" date="2019" name="Int. J. Syst. Evol. Microbiol.">
        <title>The Global Catalogue of Microorganisms (GCM) 10K type strain sequencing project: providing services to taxonomists for standard genome sequencing and annotation.</title>
        <authorList>
            <consortium name="The Broad Institute Genomics Platform"/>
            <consortium name="The Broad Institute Genome Sequencing Center for Infectious Disease"/>
            <person name="Wu L."/>
            <person name="Ma J."/>
        </authorList>
    </citation>
    <scope>NUCLEOTIDE SEQUENCE [LARGE SCALE GENOMIC DNA]</scope>
    <source>
        <strain evidence="3">JCM 3272</strain>
    </source>
</reference>
<feature type="transmembrane region" description="Helical" evidence="1">
    <location>
        <begin position="36"/>
        <end position="57"/>
    </location>
</feature>
<dbReference type="Proteomes" id="UP001501444">
    <property type="component" value="Unassembled WGS sequence"/>
</dbReference>
<keyword evidence="1" id="KW-1133">Transmembrane helix</keyword>
<evidence type="ECO:0000313" key="3">
    <source>
        <dbReference type="Proteomes" id="UP001501444"/>
    </source>
</evidence>